<organism evidence="4 5">
    <name type="scientific">Oopsacas minuta</name>
    <dbReference type="NCBI Taxonomy" id="111878"/>
    <lineage>
        <taxon>Eukaryota</taxon>
        <taxon>Metazoa</taxon>
        <taxon>Porifera</taxon>
        <taxon>Hexactinellida</taxon>
        <taxon>Hexasterophora</taxon>
        <taxon>Lyssacinosida</taxon>
        <taxon>Leucopsacidae</taxon>
        <taxon>Oopsacas</taxon>
    </lineage>
</organism>
<dbReference type="PROSITE" id="PS50144">
    <property type="entry name" value="MATH"/>
    <property type="match status" value="1"/>
</dbReference>
<proteinExistence type="predicted"/>
<evidence type="ECO:0000259" key="3">
    <source>
        <dbReference type="PROSITE" id="PS50144"/>
    </source>
</evidence>
<accession>A0AAV7K0H1</accession>
<comment type="caution">
    <text evidence="4">The sequence shown here is derived from an EMBL/GenBank/DDBJ whole genome shotgun (WGS) entry which is preliminary data.</text>
</comment>
<dbReference type="EMBL" id="JAKMXF010000233">
    <property type="protein sequence ID" value="KAI6654079.1"/>
    <property type="molecule type" value="Genomic_DNA"/>
</dbReference>
<protein>
    <submittedName>
        <fullName evidence="4">TNF receptor-associated factor 6</fullName>
    </submittedName>
</protein>
<gene>
    <name evidence="4" type="ORF">LOD99_2926</name>
</gene>
<dbReference type="Pfam" id="PF21355">
    <property type="entry name" value="TRAF-mep_MATH"/>
    <property type="match status" value="1"/>
</dbReference>
<feature type="domain" description="MATH" evidence="3">
    <location>
        <begin position="251"/>
        <end position="395"/>
    </location>
</feature>
<dbReference type="SUPFAM" id="SSF49599">
    <property type="entry name" value="TRAF domain-like"/>
    <property type="match status" value="1"/>
</dbReference>
<evidence type="ECO:0000256" key="2">
    <source>
        <dbReference type="SAM" id="MobiDB-lite"/>
    </source>
</evidence>
<name>A0AAV7K0H1_9METZ</name>
<sequence>MKHKCPQTLLCNISQQELANKQNLGLLEESLLKHEEHSAELDEVKTKLEVANNMNSKLSAKLTVVSDKYDDLTRESTDQQEKNDAIQRNQSELIQTLQDRVKMLETQLSNTPSPYRFSPTSDLGDETETKSDLQVSNLENENVKLLEKIDQLQFENKQLRENKIDPETDEEIIEYSSDEEGPSVESIVLPKPIFSQSKQAQDAKLKLQAHIDKLAHIQSIADSIDKDKHDFITKIARIQSTAMRRKQETPRTPYVWLVDSVSKQIEKEGLVYCQPFISDNSGHKIGALLDFSMAKSSHQPSIGFYVTMLPGNNDKKLKWPFRADFRVILLNYNNNDKCLVEKFTDSGNIAFQMPLKGKNLNMFGLTKFITVATLTNPKENRLYVKKDRMELHIEVKLKN</sequence>
<dbReference type="AlphaFoldDB" id="A0AAV7K0H1"/>
<keyword evidence="5" id="KW-1185">Reference proteome</keyword>
<dbReference type="InterPro" id="IPR008974">
    <property type="entry name" value="TRAF-like"/>
</dbReference>
<keyword evidence="1" id="KW-0175">Coiled coil</keyword>
<feature type="coiled-coil region" evidence="1">
    <location>
        <begin position="135"/>
        <end position="162"/>
    </location>
</feature>
<feature type="region of interest" description="Disordered" evidence="2">
    <location>
        <begin position="108"/>
        <end position="132"/>
    </location>
</feature>
<dbReference type="InterPro" id="IPR002083">
    <property type="entry name" value="MATH/TRAF_dom"/>
</dbReference>
<evidence type="ECO:0000256" key="1">
    <source>
        <dbReference type="SAM" id="Coils"/>
    </source>
</evidence>
<feature type="compositionally biased region" description="Polar residues" evidence="2">
    <location>
        <begin position="108"/>
        <end position="121"/>
    </location>
</feature>
<dbReference type="InterPro" id="IPR049342">
    <property type="entry name" value="TRAF1-6_MATH_dom"/>
</dbReference>
<dbReference type="Gene3D" id="2.60.210.10">
    <property type="entry name" value="Apoptosis, Tumor Necrosis Factor Receptor Associated Protein 2, Chain A"/>
    <property type="match status" value="1"/>
</dbReference>
<feature type="coiled-coil region" evidence="1">
    <location>
        <begin position="27"/>
        <end position="107"/>
    </location>
</feature>
<reference evidence="4 5" key="1">
    <citation type="journal article" date="2023" name="BMC Biol.">
        <title>The compact genome of the sponge Oopsacas minuta (Hexactinellida) is lacking key metazoan core genes.</title>
        <authorList>
            <person name="Santini S."/>
            <person name="Schenkelaars Q."/>
            <person name="Jourda C."/>
            <person name="Duchesne M."/>
            <person name="Belahbib H."/>
            <person name="Rocher C."/>
            <person name="Selva M."/>
            <person name="Riesgo A."/>
            <person name="Vervoort M."/>
            <person name="Leys S.P."/>
            <person name="Kodjabachian L."/>
            <person name="Le Bivic A."/>
            <person name="Borchiellini C."/>
            <person name="Claverie J.M."/>
            <person name="Renard E."/>
        </authorList>
    </citation>
    <scope>NUCLEOTIDE SEQUENCE [LARGE SCALE GENOMIC DNA]</scope>
    <source>
        <strain evidence="4">SPO-2</strain>
    </source>
</reference>
<keyword evidence="4" id="KW-0675">Receptor</keyword>
<evidence type="ECO:0000313" key="5">
    <source>
        <dbReference type="Proteomes" id="UP001165289"/>
    </source>
</evidence>
<evidence type="ECO:0000313" key="4">
    <source>
        <dbReference type="EMBL" id="KAI6654079.1"/>
    </source>
</evidence>
<dbReference type="Proteomes" id="UP001165289">
    <property type="component" value="Unassembled WGS sequence"/>
</dbReference>